<name>A0A6V8ME34_9BACT</name>
<dbReference type="InterPro" id="IPR005105">
    <property type="entry name" value="GlnD_Uridyltrans_N"/>
</dbReference>
<evidence type="ECO:0000313" key="4">
    <source>
        <dbReference type="Proteomes" id="UP000556026"/>
    </source>
</evidence>
<protein>
    <recommendedName>
        <fullName evidence="5">Nucleotidyltransferase</fullName>
    </recommendedName>
</protein>
<evidence type="ECO:0008006" key="5">
    <source>
        <dbReference type="Google" id="ProtNLM"/>
    </source>
</evidence>
<gene>
    <name evidence="3" type="ORF">GMST_04080</name>
</gene>
<proteinExistence type="predicted"/>
<sequence length="421" mass="46063">MPMLLGTKGSDVLSWRASAELLAGLKDALGRHGEQNPAQSAESVLERFIAALDQELGFDRRLDAETAALDRDLAAAATAADLLLTAGRFRDTISSHFKRRRSVLALCGLCNTLHDRLVFRAVQLTQERLSALGRGGASPCTLLVSGDRGRGESTLFSRNRYYLLHDGSPRPEEFRRPLEGLFQELGLVDPERPLWHGSLKEWQAQFAPSAAHPATPPEEFLAALPPFAAPEKGAAPPWAERDWLIGLADLGYLWGSEQVAARALEVAGAALLAERGSDSFLQVARRGIAQPLAVGRFGRWRLERSGERRALLDLKRYALDPLQGSLRILALAAGSTQTGSVARLTFLLERGILDVDLAGRLLNGYQCIMQLKVLLEIRGARNGLFLNPEEFSEETEARFRSALDAVLGLQKLGYQFLIGPV</sequence>
<organism evidence="3 4">
    <name type="scientific">Geomonas silvestris</name>
    <dbReference type="NCBI Taxonomy" id="2740184"/>
    <lineage>
        <taxon>Bacteria</taxon>
        <taxon>Pseudomonadati</taxon>
        <taxon>Thermodesulfobacteriota</taxon>
        <taxon>Desulfuromonadia</taxon>
        <taxon>Geobacterales</taxon>
        <taxon>Geobacteraceae</taxon>
        <taxon>Geomonas</taxon>
    </lineage>
</organism>
<dbReference type="GO" id="GO:0008773">
    <property type="term" value="F:[protein-PII] uridylyltransferase activity"/>
    <property type="evidence" value="ECO:0007669"/>
    <property type="project" value="InterPro"/>
</dbReference>
<comment type="caution">
    <text evidence="3">The sequence shown here is derived from an EMBL/GenBank/DDBJ whole genome shotgun (WGS) entry which is preliminary data.</text>
</comment>
<dbReference type="Proteomes" id="UP000556026">
    <property type="component" value="Unassembled WGS sequence"/>
</dbReference>
<accession>A0A6V8ME34</accession>
<dbReference type="Pfam" id="PF10335">
    <property type="entry name" value="DUF294_C"/>
    <property type="match status" value="1"/>
</dbReference>
<dbReference type="InterPro" id="IPR018821">
    <property type="entry name" value="DUF294_put_nucleoTrafse_sb-bd"/>
</dbReference>
<dbReference type="Pfam" id="PF03445">
    <property type="entry name" value="DUF294"/>
    <property type="match status" value="1"/>
</dbReference>
<evidence type="ECO:0000259" key="2">
    <source>
        <dbReference type="Pfam" id="PF10335"/>
    </source>
</evidence>
<evidence type="ECO:0000259" key="1">
    <source>
        <dbReference type="Pfam" id="PF03445"/>
    </source>
</evidence>
<dbReference type="AlphaFoldDB" id="A0A6V8ME34"/>
<dbReference type="RefSeq" id="WP_183352930.1">
    <property type="nucleotide sequence ID" value="NZ_BLXX01000001.1"/>
</dbReference>
<feature type="domain" description="DUF294" evidence="2">
    <location>
        <begin position="284"/>
        <end position="412"/>
    </location>
</feature>
<reference evidence="4" key="1">
    <citation type="submission" date="2020-06" db="EMBL/GenBank/DDBJ databases">
        <title>Draft genomic sequence of Geomonas sp. Red330.</title>
        <authorList>
            <person name="Itoh H."/>
            <person name="Zhenxing X."/>
            <person name="Ushijima N."/>
            <person name="Masuda Y."/>
            <person name="Shiratori Y."/>
            <person name="Senoo K."/>
        </authorList>
    </citation>
    <scope>NUCLEOTIDE SEQUENCE [LARGE SCALE GENOMIC DNA]</scope>
    <source>
        <strain evidence="4">Red330</strain>
    </source>
</reference>
<keyword evidence="4" id="KW-1185">Reference proteome</keyword>
<dbReference type="EMBL" id="BLXX01000001">
    <property type="protein sequence ID" value="GFO58083.1"/>
    <property type="molecule type" value="Genomic_DNA"/>
</dbReference>
<feature type="domain" description="Protein-PII uridylyltransferase N-terminal" evidence="1">
    <location>
        <begin position="88"/>
        <end position="213"/>
    </location>
</feature>
<evidence type="ECO:0000313" key="3">
    <source>
        <dbReference type="EMBL" id="GFO58083.1"/>
    </source>
</evidence>